<name>A0A1Y2C9T9_9FUNG</name>
<accession>A0A1Y2C9T9</accession>
<organism evidence="1 2">
    <name type="scientific">Rhizoclosmatium globosum</name>
    <dbReference type="NCBI Taxonomy" id="329046"/>
    <lineage>
        <taxon>Eukaryota</taxon>
        <taxon>Fungi</taxon>
        <taxon>Fungi incertae sedis</taxon>
        <taxon>Chytridiomycota</taxon>
        <taxon>Chytridiomycota incertae sedis</taxon>
        <taxon>Chytridiomycetes</taxon>
        <taxon>Chytridiales</taxon>
        <taxon>Chytriomycetaceae</taxon>
        <taxon>Rhizoclosmatium</taxon>
    </lineage>
</organism>
<dbReference type="OrthoDB" id="2162428at2759"/>
<protein>
    <submittedName>
        <fullName evidence="1">Uncharacterized protein</fullName>
    </submittedName>
</protein>
<proteinExistence type="predicted"/>
<comment type="caution">
    <text evidence="1">The sequence shown here is derived from an EMBL/GenBank/DDBJ whole genome shotgun (WGS) entry which is preliminary data.</text>
</comment>
<evidence type="ECO:0000313" key="1">
    <source>
        <dbReference type="EMBL" id="ORY43800.1"/>
    </source>
</evidence>
<evidence type="ECO:0000313" key="2">
    <source>
        <dbReference type="Proteomes" id="UP000193642"/>
    </source>
</evidence>
<sequence>MIDLLCFFLFWKSDNSFENQALPMLIQCPSITTDQVKVAILPLVFQREASLVGDNPQEPVEKVGDTRRDSFLRRGSLFGSPAVAQPPEKLKKHEIDPSHLKGTELWPLEEGQGGNSADRDIGAGWVPIYVSFCSLTDNLLYEDNRYVIITDHHIHVTKPILWERKVDFQHAFEHSIRIDRIIYAKAEVRRCHTFHAPFQHLVIKHKEMSLIKPPGVRMPLRHYSVCNTVGNCKPILGTAVLNSK</sequence>
<keyword evidence="2" id="KW-1185">Reference proteome</keyword>
<dbReference type="Proteomes" id="UP000193642">
    <property type="component" value="Unassembled WGS sequence"/>
</dbReference>
<dbReference type="AlphaFoldDB" id="A0A1Y2C9T9"/>
<dbReference type="EMBL" id="MCGO01000024">
    <property type="protein sequence ID" value="ORY43800.1"/>
    <property type="molecule type" value="Genomic_DNA"/>
</dbReference>
<reference evidence="1 2" key="1">
    <citation type="submission" date="2016-07" db="EMBL/GenBank/DDBJ databases">
        <title>Pervasive Adenine N6-methylation of Active Genes in Fungi.</title>
        <authorList>
            <consortium name="DOE Joint Genome Institute"/>
            <person name="Mondo S.J."/>
            <person name="Dannebaum R.O."/>
            <person name="Kuo R.C."/>
            <person name="Labutti K."/>
            <person name="Haridas S."/>
            <person name="Kuo A."/>
            <person name="Salamov A."/>
            <person name="Ahrendt S.R."/>
            <person name="Lipzen A."/>
            <person name="Sullivan W."/>
            <person name="Andreopoulos W.B."/>
            <person name="Clum A."/>
            <person name="Lindquist E."/>
            <person name="Daum C."/>
            <person name="Ramamoorthy G.K."/>
            <person name="Gryganskyi A."/>
            <person name="Culley D."/>
            <person name="Magnuson J.K."/>
            <person name="James T.Y."/>
            <person name="O'Malley M.A."/>
            <person name="Stajich J.E."/>
            <person name="Spatafora J.W."/>
            <person name="Visel A."/>
            <person name="Grigoriev I.V."/>
        </authorList>
    </citation>
    <scope>NUCLEOTIDE SEQUENCE [LARGE SCALE GENOMIC DNA]</scope>
    <source>
        <strain evidence="1 2">JEL800</strain>
    </source>
</reference>
<gene>
    <name evidence="1" type="ORF">BCR33DRAFT_249755</name>
</gene>